<dbReference type="Proteomes" id="UP000214646">
    <property type="component" value="Unassembled WGS sequence"/>
</dbReference>
<evidence type="ECO:0000259" key="5">
    <source>
        <dbReference type="Pfam" id="PF01343"/>
    </source>
</evidence>
<comment type="similarity">
    <text evidence="1">Belongs to the peptidase S49 family.</text>
</comment>
<dbReference type="Pfam" id="PF01343">
    <property type="entry name" value="Peptidase_S49"/>
    <property type="match status" value="1"/>
</dbReference>
<keyword evidence="7" id="KW-1185">Reference proteome</keyword>
<dbReference type="InterPro" id="IPR029045">
    <property type="entry name" value="ClpP/crotonase-like_dom_sf"/>
</dbReference>
<proteinExistence type="inferred from homology"/>
<evidence type="ECO:0000256" key="4">
    <source>
        <dbReference type="ARBA" id="ARBA00022825"/>
    </source>
</evidence>
<dbReference type="GO" id="GO:0006508">
    <property type="term" value="P:proteolysis"/>
    <property type="evidence" value="ECO:0007669"/>
    <property type="project" value="UniProtKB-KW"/>
</dbReference>
<gene>
    <name evidence="6" type="ORF">FRUB_00528</name>
</gene>
<dbReference type="EMBL" id="NIDE01000001">
    <property type="protein sequence ID" value="OWK46829.1"/>
    <property type="molecule type" value="Genomic_DNA"/>
</dbReference>
<dbReference type="CDD" id="cd07023">
    <property type="entry name" value="S49_Sppa_N_C"/>
    <property type="match status" value="1"/>
</dbReference>
<dbReference type="AlphaFoldDB" id="A0A225EBW6"/>
<dbReference type="GO" id="GO:0008236">
    <property type="term" value="F:serine-type peptidase activity"/>
    <property type="evidence" value="ECO:0007669"/>
    <property type="project" value="UniProtKB-KW"/>
</dbReference>
<feature type="domain" description="Peptidase S49" evidence="5">
    <location>
        <begin position="1"/>
        <end position="96"/>
    </location>
</feature>
<dbReference type="PANTHER" id="PTHR42987">
    <property type="entry name" value="PEPTIDASE S49"/>
    <property type="match status" value="1"/>
</dbReference>
<dbReference type="SUPFAM" id="SSF52096">
    <property type="entry name" value="ClpP/crotonase"/>
    <property type="match status" value="1"/>
</dbReference>
<sequence>MGSIAASGGYYVAMPAGKVLAESTTITGSIGVFAALPNVSELAHKNGVHLELIKAGSIKGGGSPFQTLSPEERQPWQEMVDHAYDRFLEVVANGRPGLTRQRLVSETIEKQIFTYDEKGVPIKGPDGKPVTVKAVRYRADGGSYTPPQAKELGLIDGLADLPTTIATAAEIAKLSKYRAVVYERPKGLAEQLLGVELHQPNHPLGVETLGHALTPRLWYLSPQFELAGSLSAVTTP</sequence>
<comment type="caution">
    <text evidence="6">The sequence shown here is derived from an EMBL/GenBank/DDBJ whole genome shotgun (WGS) entry which is preliminary data.</text>
</comment>
<dbReference type="InterPro" id="IPR047272">
    <property type="entry name" value="S49_SppA_C"/>
</dbReference>
<protein>
    <submittedName>
        <fullName evidence="6">Putative signal peptide peptidase</fullName>
    </submittedName>
</protein>
<keyword evidence="2" id="KW-0645">Protease</keyword>
<reference evidence="7" key="1">
    <citation type="submission" date="2017-06" db="EMBL/GenBank/DDBJ databases">
        <title>Genome analysis of Fimbriiglobus ruber SP5, the first member of the order Planctomycetales with confirmed chitinolytic capability.</title>
        <authorList>
            <person name="Ravin N.V."/>
            <person name="Rakitin A.L."/>
            <person name="Ivanova A.A."/>
            <person name="Beletsky A.V."/>
            <person name="Kulichevskaya I.S."/>
            <person name="Mardanov A.V."/>
            <person name="Dedysh S.N."/>
        </authorList>
    </citation>
    <scope>NUCLEOTIDE SEQUENCE [LARGE SCALE GENOMIC DNA]</scope>
    <source>
        <strain evidence="7">SP5</strain>
    </source>
</reference>
<name>A0A225EBW6_9BACT</name>
<evidence type="ECO:0000313" key="6">
    <source>
        <dbReference type="EMBL" id="OWK46829.1"/>
    </source>
</evidence>
<keyword evidence="3" id="KW-0378">Hydrolase</keyword>
<dbReference type="InterPro" id="IPR002142">
    <property type="entry name" value="Peptidase_S49"/>
</dbReference>
<dbReference type="PANTHER" id="PTHR42987:SF4">
    <property type="entry name" value="PROTEASE SOHB-RELATED"/>
    <property type="match status" value="1"/>
</dbReference>
<evidence type="ECO:0000313" key="7">
    <source>
        <dbReference type="Proteomes" id="UP000214646"/>
    </source>
</evidence>
<dbReference type="OrthoDB" id="9764363at2"/>
<evidence type="ECO:0000256" key="2">
    <source>
        <dbReference type="ARBA" id="ARBA00022670"/>
    </source>
</evidence>
<dbReference type="Gene3D" id="3.90.226.10">
    <property type="entry name" value="2-enoyl-CoA Hydratase, Chain A, domain 1"/>
    <property type="match status" value="2"/>
</dbReference>
<keyword evidence="4" id="KW-0720">Serine protease</keyword>
<evidence type="ECO:0000256" key="3">
    <source>
        <dbReference type="ARBA" id="ARBA00022801"/>
    </source>
</evidence>
<evidence type="ECO:0000256" key="1">
    <source>
        <dbReference type="ARBA" id="ARBA00008683"/>
    </source>
</evidence>
<organism evidence="6 7">
    <name type="scientific">Fimbriiglobus ruber</name>
    <dbReference type="NCBI Taxonomy" id="1908690"/>
    <lineage>
        <taxon>Bacteria</taxon>
        <taxon>Pseudomonadati</taxon>
        <taxon>Planctomycetota</taxon>
        <taxon>Planctomycetia</taxon>
        <taxon>Gemmatales</taxon>
        <taxon>Gemmataceae</taxon>
        <taxon>Fimbriiglobus</taxon>
    </lineage>
</organism>
<accession>A0A225EBW6</accession>